<feature type="region of interest" description="Disordered" evidence="1">
    <location>
        <begin position="44"/>
        <end position="128"/>
    </location>
</feature>
<dbReference type="EMBL" id="JAAMPI010000172">
    <property type="protein sequence ID" value="KAF4634607.1"/>
    <property type="molecule type" value="Genomic_DNA"/>
</dbReference>
<dbReference type="Pfam" id="PF10338">
    <property type="entry name" value="YBL028C_N"/>
    <property type="match status" value="1"/>
</dbReference>
<protein>
    <recommendedName>
        <fullName evidence="2">DUF2423 domain-containing protein</fullName>
    </recommendedName>
</protein>
<feature type="domain" description="DUF2423" evidence="2">
    <location>
        <begin position="1"/>
        <end position="44"/>
    </location>
</feature>
<sequence length="128" mass="14151">MAKGARASVRKANNVRLKSQVFGPVENARMERLSAKLLELAAQPKPAKEDIAMYTEEGTTKDNGNDPAPESNQAEGMDIDQAASKDKIPSSSKKSRVEKRRRHSSRKAAIVFPKYKDGKRIGRTKAKK</sequence>
<dbReference type="PANTHER" id="PTHR28219">
    <property type="entry name" value="UPF0642 PROTEIN YBL028C"/>
    <property type="match status" value="1"/>
</dbReference>
<evidence type="ECO:0000313" key="4">
    <source>
        <dbReference type="Proteomes" id="UP000566819"/>
    </source>
</evidence>
<evidence type="ECO:0000256" key="1">
    <source>
        <dbReference type="SAM" id="MobiDB-lite"/>
    </source>
</evidence>
<dbReference type="AlphaFoldDB" id="A0A8H4RR88"/>
<dbReference type="Proteomes" id="UP000566819">
    <property type="component" value="Unassembled WGS sequence"/>
</dbReference>
<evidence type="ECO:0000313" key="3">
    <source>
        <dbReference type="EMBL" id="KAF4634607.1"/>
    </source>
</evidence>
<reference evidence="3 4" key="1">
    <citation type="submission" date="2020-03" db="EMBL/GenBank/DDBJ databases">
        <title>Draft Genome Sequence of Cudoniella acicularis.</title>
        <authorList>
            <person name="Buettner E."/>
            <person name="Kellner H."/>
        </authorList>
    </citation>
    <scope>NUCLEOTIDE SEQUENCE [LARGE SCALE GENOMIC DNA]</scope>
    <source>
        <strain evidence="3 4">DSM 108380</strain>
    </source>
</reference>
<dbReference type="PANTHER" id="PTHR28219:SF1">
    <property type="entry name" value="UPF0642 PROTEIN YBL028C"/>
    <property type="match status" value="1"/>
</dbReference>
<accession>A0A8H4RR88</accession>
<organism evidence="3 4">
    <name type="scientific">Cudoniella acicularis</name>
    <dbReference type="NCBI Taxonomy" id="354080"/>
    <lineage>
        <taxon>Eukaryota</taxon>
        <taxon>Fungi</taxon>
        <taxon>Dikarya</taxon>
        <taxon>Ascomycota</taxon>
        <taxon>Pezizomycotina</taxon>
        <taxon>Leotiomycetes</taxon>
        <taxon>Helotiales</taxon>
        <taxon>Tricladiaceae</taxon>
        <taxon>Cudoniella</taxon>
    </lineage>
</organism>
<dbReference type="OrthoDB" id="4087970at2759"/>
<name>A0A8H4RR88_9HELO</name>
<dbReference type="GO" id="GO:0030687">
    <property type="term" value="C:preribosome, large subunit precursor"/>
    <property type="evidence" value="ECO:0007669"/>
    <property type="project" value="TreeGrafter"/>
</dbReference>
<dbReference type="InterPro" id="IPR019434">
    <property type="entry name" value="DUF2423"/>
</dbReference>
<comment type="caution">
    <text evidence="3">The sequence shown here is derived from an EMBL/GenBank/DDBJ whole genome shotgun (WGS) entry which is preliminary data.</text>
</comment>
<evidence type="ECO:0000259" key="2">
    <source>
        <dbReference type="Pfam" id="PF10338"/>
    </source>
</evidence>
<proteinExistence type="predicted"/>
<feature type="compositionally biased region" description="Basic residues" evidence="1">
    <location>
        <begin position="93"/>
        <end position="106"/>
    </location>
</feature>
<gene>
    <name evidence="3" type="ORF">G7Y89_g3508</name>
</gene>
<keyword evidence="4" id="KW-1185">Reference proteome</keyword>